<dbReference type="GO" id="GO:0000811">
    <property type="term" value="C:GINS complex"/>
    <property type="evidence" value="ECO:0007669"/>
    <property type="project" value="UniProtKB-UniRule"/>
</dbReference>
<gene>
    <name evidence="2" type="ORF">AGERDE_LOCUS3412</name>
</gene>
<dbReference type="AlphaFoldDB" id="A0A9N8ZA64"/>
<dbReference type="GO" id="GO:1902983">
    <property type="term" value="P:DNA strand elongation involved in mitotic DNA replication"/>
    <property type="evidence" value="ECO:0007669"/>
    <property type="project" value="TreeGrafter"/>
</dbReference>
<dbReference type="SUPFAM" id="SSF158573">
    <property type="entry name" value="GINS helical bundle-like"/>
    <property type="match status" value="1"/>
</dbReference>
<protein>
    <recommendedName>
        <fullName evidence="1">DNA replication complex GINS protein PSF1</fullName>
    </recommendedName>
</protein>
<feature type="non-terminal residue" evidence="2">
    <location>
        <position position="167"/>
    </location>
</feature>
<comment type="caution">
    <text evidence="2">The sequence shown here is derived from an EMBL/GenBank/DDBJ whole genome shotgun (WGS) entry which is preliminary data.</text>
</comment>
<comment type="function">
    <text evidence="1">Required for correct functioning of the GINS complex, a complex that plays an essential role in the initiation of DNA replication, and progression of DNA replication forks. GINS complex seems to bind preferentially to single-stranded DNA.</text>
</comment>
<dbReference type="InterPro" id="IPR036224">
    <property type="entry name" value="GINS_bundle-like_dom_sf"/>
</dbReference>
<dbReference type="Proteomes" id="UP000789831">
    <property type="component" value="Unassembled WGS sequence"/>
</dbReference>
<keyword evidence="1" id="KW-0235">DNA replication</keyword>
<name>A0A9N8ZA64_9GLOM</name>
<keyword evidence="3" id="KW-1185">Reference proteome</keyword>
<comment type="similarity">
    <text evidence="1">Belongs to the GINS1/PSF1 family.</text>
</comment>
<dbReference type="EMBL" id="CAJVPL010000333">
    <property type="protein sequence ID" value="CAG8484540.1"/>
    <property type="molecule type" value="Genomic_DNA"/>
</dbReference>
<sequence>MSRLNELVREAKRARGELYPYNTSLVHEICRDITQLQNHVINDTNHNNNEESEPGYSKEEEEKVREAINLNINLTQKTSKRALRIYHYPRAERVKLRYWAAKTLKKSAQKKLATQETELFQTYSEISNRYSEEFMDGLDLGSSLMPPKDLMTSARVVENRGGSILTD</sequence>
<dbReference type="Gene3D" id="1.20.58.1030">
    <property type="match status" value="1"/>
</dbReference>
<dbReference type="PANTHER" id="PTHR12914:SF2">
    <property type="entry name" value="DNA REPLICATION COMPLEX GINS PROTEIN PSF1"/>
    <property type="match status" value="1"/>
</dbReference>
<evidence type="ECO:0000256" key="1">
    <source>
        <dbReference type="RuleBase" id="RU368085"/>
    </source>
</evidence>
<evidence type="ECO:0000313" key="3">
    <source>
        <dbReference type="Proteomes" id="UP000789831"/>
    </source>
</evidence>
<organism evidence="2 3">
    <name type="scientific">Ambispora gerdemannii</name>
    <dbReference type="NCBI Taxonomy" id="144530"/>
    <lineage>
        <taxon>Eukaryota</taxon>
        <taxon>Fungi</taxon>
        <taxon>Fungi incertae sedis</taxon>
        <taxon>Mucoromycota</taxon>
        <taxon>Glomeromycotina</taxon>
        <taxon>Glomeromycetes</taxon>
        <taxon>Archaeosporales</taxon>
        <taxon>Ambisporaceae</taxon>
        <taxon>Ambispora</taxon>
    </lineage>
</organism>
<evidence type="ECO:0000313" key="2">
    <source>
        <dbReference type="EMBL" id="CAG8484540.1"/>
    </source>
</evidence>
<dbReference type="OrthoDB" id="10252587at2759"/>
<accession>A0A9N8ZA64</accession>
<comment type="subcellular location">
    <subcellularLocation>
        <location evidence="1">Nucleus</location>
    </subcellularLocation>
</comment>
<dbReference type="InterPro" id="IPR005339">
    <property type="entry name" value="GINS_Psf1"/>
</dbReference>
<keyword evidence="1" id="KW-0539">Nucleus</keyword>
<reference evidence="2" key="1">
    <citation type="submission" date="2021-06" db="EMBL/GenBank/DDBJ databases">
        <authorList>
            <person name="Kallberg Y."/>
            <person name="Tangrot J."/>
            <person name="Rosling A."/>
        </authorList>
    </citation>
    <scope>NUCLEOTIDE SEQUENCE</scope>
    <source>
        <strain evidence="2">MT106</strain>
    </source>
</reference>
<comment type="subunit">
    <text evidence="1">Component of the GINS complex.</text>
</comment>
<proteinExistence type="inferred from homology"/>
<dbReference type="PANTHER" id="PTHR12914">
    <property type="entry name" value="PARTNER OF SLD5"/>
    <property type="match status" value="1"/>
</dbReference>